<accession>A0ABN9WD84</accession>
<dbReference type="Proteomes" id="UP001189429">
    <property type="component" value="Unassembled WGS sequence"/>
</dbReference>
<proteinExistence type="predicted"/>
<name>A0ABN9WD84_9DINO</name>
<organism evidence="1 2">
    <name type="scientific">Prorocentrum cordatum</name>
    <dbReference type="NCBI Taxonomy" id="2364126"/>
    <lineage>
        <taxon>Eukaryota</taxon>
        <taxon>Sar</taxon>
        <taxon>Alveolata</taxon>
        <taxon>Dinophyceae</taxon>
        <taxon>Prorocentrales</taxon>
        <taxon>Prorocentraceae</taxon>
        <taxon>Prorocentrum</taxon>
    </lineage>
</organism>
<protein>
    <submittedName>
        <fullName evidence="1">Uncharacterized protein</fullName>
    </submittedName>
</protein>
<dbReference type="EMBL" id="CAUYUJ010018382">
    <property type="protein sequence ID" value="CAK0883144.1"/>
    <property type="molecule type" value="Genomic_DNA"/>
</dbReference>
<reference evidence="1" key="1">
    <citation type="submission" date="2023-10" db="EMBL/GenBank/DDBJ databases">
        <authorList>
            <person name="Chen Y."/>
            <person name="Shah S."/>
            <person name="Dougan E. K."/>
            <person name="Thang M."/>
            <person name="Chan C."/>
        </authorList>
    </citation>
    <scope>NUCLEOTIDE SEQUENCE [LARGE SCALE GENOMIC DNA]</scope>
</reference>
<comment type="caution">
    <text evidence="1">The sequence shown here is derived from an EMBL/GenBank/DDBJ whole genome shotgun (WGS) entry which is preliminary data.</text>
</comment>
<sequence length="189" mass="21286">MYLAKLCRGQRCADLQFPLLDFFEDLGHCVCIPHPCWDDNGLKHTCAETPDFPFLHFYHSHTGEIHCGCSSIAHVDSILIARDLCPGQKCETREHPVLDWEEDTESCVCRSHPCWSLKGKRHSCMRPEFPILRYREIETADGGVESICECGAEMEIEEDIDADLDLTPSGGIINDLAQAAFSEDLSDEL</sequence>
<evidence type="ECO:0000313" key="2">
    <source>
        <dbReference type="Proteomes" id="UP001189429"/>
    </source>
</evidence>
<gene>
    <name evidence="1" type="ORF">PCOR1329_LOCUS65421</name>
</gene>
<evidence type="ECO:0000313" key="1">
    <source>
        <dbReference type="EMBL" id="CAK0883144.1"/>
    </source>
</evidence>
<keyword evidence="2" id="KW-1185">Reference proteome</keyword>